<dbReference type="AlphaFoldDB" id="A0A0N9HT60"/>
<dbReference type="InterPro" id="IPR022398">
    <property type="entry name" value="Peptidase_S8_His-AS"/>
</dbReference>
<accession>A0A0N9HT60</accession>
<evidence type="ECO:0000313" key="11">
    <source>
        <dbReference type="EMBL" id="ALG06540.1"/>
    </source>
</evidence>
<feature type="region of interest" description="Disordered" evidence="8">
    <location>
        <begin position="92"/>
        <end position="150"/>
    </location>
</feature>
<dbReference type="InterPro" id="IPR000209">
    <property type="entry name" value="Peptidase_S8/S53_dom"/>
</dbReference>
<feature type="compositionally biased region" description="Basic and acidic residues" evidence="8">
    <location>
        <begin position="131"/>
        <end position="140"/>
    </location>
</feature>
<dbReference type="InterPro" id="IPR015500">
    <property type="entry name" value="Peptidase_S8_subtilisin-rel"/>
</dbReference>
<evidence type="ECO:0000256" key="5">
    <source>
        <dbReference type="PIRSR" id="PIRSR615500-1"/>
    </source>
</evidence>
<feature type="active site" description="Charge relay system" evidence="5 6">
    <location>
        <position position="186"/>
    </location>
</feature>
<keyword evidence="3 6" id="KW-0378">Hydrolase</keyword>
<protein>
    <submittedName>
        <fullName evidence="11">Serine protease</fullName>
    </submittedName>
</protein>
<evidence type="ECO:0000259" key="10">
    <source>
        <dbReference type="Pfam" id="PF00082"/>
    </source>
</evidence>
<dbReference type="PROSITE" id="PS00136">
    <property type="entry name" value="SUBTILASE_ASP"/>
    <property type="match status" value="1"/>
</dbReference>
<proteinExistence type="inferred from homology"/>
<organism evidence="11 12">
    <name type="scientific">Kibdelosporangium phytohabitans</name>
    <dbReference type="NCBI Taxonomy" id="860235"/>
    <lineage>
        <taxon>Bacteria</taxon>
        <taxon>Bacillati</taxon>
        <taxon>Actinomycetota</taxon>
        <taxon>Actinomycetes</taxon>
        <taxon>Pseudonocardiales</taxon>
        <taxon>Pseudonocardiaceae</taxon>
        <taxon>Kibdelosporangium</taxon>
    </lineage>
</organism>
<evidence type="ECO:0000256" key="6">
    <source>
        <dbReference type="PROSITE-ProRule" id="PRU01240"/>
    </source>
</evidence>
<dbReference type="InterPro" id="IPR023827">
    <property type="entry name" value="Peptidase_S8_Asp-AS"/>
</dbReference>
<evidence type="ECO:0000256" key="9">
    <source>
        <dbReference type="SAM" id="SignalP"/>
    </source>
</evidence>
<dbReference type="SUPFAM" id="SSF52743">
    <property type="entry name" value="Subtilisin-like"/>
    <property type="match status" value="1"/>
</dbReference>
<evidence type="ECO:0000256" key="8">
    <source>
        <dbReference type="SAM" id="MobiDB-lite"/>
    </source>
</evidence>
<dbReference type="PANTHER" id="PTHR43806">
    <property type="entry name" value="PEPTIDASE S8"/>
    <property type="match status" value="1"/>
</dbReference>
<feature type="active site" description="Charge relay system" evidence="5 6">
    <location>
        <position position="241"/>
    </location>
</feature>
<dbReference type="InterPro" id="IPR036852">
    <property type="entry name" value="Peptidase_S8/S53_dom_sf"/>
</dbReference>
<evidence type="ECO:0000256" key="7">
    <source>
        <dbReference type="RuleBase" id="RU003355"/>
    </source>
</evidence>
<evidence type="ECO:0000256" key="2">
    <source>
        <dbReference type="ARBA" id="ARBA00022670"/>
    </source>
</evidence>
<dbReference type="EMBL" id="CP012752">
    <property type="protein sequence ID" value="ALG06540.1"/>
    <property type="molecule type" value="Genomic_DNA"/>
</dbReference>
<dbReference type="GO" id="GO:0004252">
    <property type="term" value="F:serine-type endopeptidase activity"/>
    <property type="evidence" value="ECO:0007669"/>
    <property type="project" value="UniProtKB-UniRule"/>
</dbReference>
<keyword evidence="2 6" id="KW-0645">Protease</keyword>
<evidence type="ECO:0000256" key="3">
    <source>
        <dbReference type="ARBA" id="ARBA00022801"/>
    </source>
</evidence>
<dbReference type="PROSITE" id="PS00137">
    <property type="entry name" value="SUBTILASE_HIS"/>
    <property type="match status" value="1"/>
</dbReference>
<feature type="compositionally biased region" description="Low complexity" evidence="8">
    <location>
        <begin position="116"/>
        <end position="126"/>
    </location>
</feature>
<feature type="signal peptide" evidence="9">
    <location>
        <begin position="1"/>
        <end position="17"/>
    </location>
</feature>
<dbReference type="PROSITE" id="PS51892">
    <property type="entry name" value="SUBTILASE"/>
    <property type="match status" value="1"/>
</dbReference>
<reference evidence="11 12" key="1">
    <citation type="submission" date="2015-07" db="EMBL/GenBank/DDBJ databases">
        <title>Genome sequencing of Kibdelosporangium phytohabitans.</title>
        <authorList>
            <person name="Qin S."/>
            <person name="Xing K."/>
        </authorList>
    </citation>
    <scope>NUCLEOTIDE SEQUENCE [LARGE SCALE GENOMIC DNA]</scope>
    <source>
        <strain evidence="11 12">KLBMP1111</strain>
    </source>
</reference>
<evidence type="ECO:0000256" key="1">
    <source>
        <dbReference type="ARBA" id="ARBA00011073"/>
    </source>
</evidence>
<name>A0A0N9HT60_9PSEU</name>
<dbReference type="Gene3D" id="3.40.50.200">
    <property type="entry name" value="Peptidase S8/S53 domain"/>
    <property type="match status" value="1"/>
</dbReference>
<dbReference type="Pfam" id="PF00082">
    <property type="entry name" value="Peptidase_S8"/>
    <property type="match status" value="1"/>
</dbReference>
<dbReference type="GO" id="GO:0006508">
    <property type="term" value="P:proteolysis"/>
    <property type="evidence" value="ECO:0007669"/>
    <property type="project" value="UniProtKB-KW"/>
</dbReference>
<feature type="active site" description="Charge relay system" evidence="5 6">
    <location>
        <position position="493"/>
    </location>
</feature>
<evidence type="ECO:0000313" key="12">
    <source>
        <dbReference type="Proteomes" id="UP000063699"/>
    </source>
</evidence>
<dbReference type="InterPro" id="IPR050131">
    <property type="entry name" value="Peptidase_S8_subtilisin-like"/>
</dbReference>
<comment type="similarity">
    <text evidence="1 6 7">Belongs to the peptidase S8 family.</text>
</comment>
<evidence type="ECO:0000256" key="4">
    <source>
        <dbReference type="ARBA" id="ARBA00022825"/>
    </source>
</evidence>
<keyword evidence="4 6" id="KW-0720">Serine protease</keyword>
<feature type="domain" description="Peptidase S8/S53" evidence="10">
    <location>
        <begin position="178"/>
        <end position="557"/>
    </location>
</feature>
<dbReference type="PROSITE" id="PS00138">
    <property type="entry name" value="SUBTILASE_SER"/>
    <property type="match status" value="1"/>
</dbReference>
<dbReference type="PRINTS" id="PR00723">
    <property type="entry name" value="SUBTILISIN"/>
</dbReference>
<sequence>MLAVAALPLFAALTAVTAPTASALPRLQGKSVDYNVLAAPGAGVEAIEAAARAAGGQVVSSNAAVGLITVTAPEQGFTERVSKARGVTAAARTRVVGHSPKAAPAPKPDVVEKEAAGLAPSPSPALQKAAKAKETKDQAKPRSLGATQSVGMDPLDGNLWGLTSIRADLARDKSIGDRRVKVGVLDTGVDGKHPDIAPNFDRALSRNFAKDIPFDELGQVVDGPCEFRGCVDPADWDDHGHGTHVAGTIAAAADGFGLSGVAPGVSIVNIRGAQDSGSFFLQPVVNAITYSGDAGLDVVNMSFFVDPWLYNCDNNAADSPEQQAQQRTIKTAISRALDYAYRKGVTQVVSLGNQHTDLANPLPDASSPNYPANTNHNRTIDNATCLSLPIEGPHTVGVASYGPSGAKADYSNWGTEQISVSAPGGYIRDYFGTPWFSARENAILSTYPRNVALANGHIDAAGNITEAGAGLKIQKQVKADGTPAYYQWLQGTSMASPHAAGVAALIVSQYGNYDARGGVTLNPDRVERVLQGTATKTPCPTPRTVDYLKEGRDASYTATCLGGPEFNGFYGAGQVDAFQALVSGADHL</sequence>
<keyword evidence="9" id="KW-0732">Signal</keyword>
<feature type="chain" id="PRO_5039508236" evidence="9">
    <location>
        <begin position="18"/>
        <end position="588"/>
    </location>
</feature>
<dbReference type="Proteomes" id="UP000063699">
    <property type="component" value="Chromosome"/>
</dbReference>
<keyword evidence="12" id="KW-1185">Reference proteome</keyword>
<gene>
    <name evidence="11" type="ORF">AOZ06_06015</name>
</gene>
<dbReference type="InterPro" id="IPR023828">
    <property type="entry name" value="Peptidase_S8_Ser-AS"/>
</dbReference>
<dbReference type="STRING" id="860235.AOZ06_06015"/>
<dbReference type="PANTHER" id="PTHR43806:SF11">
    <property type="entry name" value="CEREVISIN-RELATED"/>
    <property type="match status" value="1"/>
</dbReference>
<dbReference type="KEGG" id="kphy:AOZ06_06015"/>
<feature type="compositionally biased region" description="Low complexity" evidence="8">
    <location>
        <begin position="92"/>
        <end position="104"/>
    </location>
</feature>